<dbReference type="AlphaFoldDB" id="A0A1M7JHW0"/>
<name>A0A1M7JHW0_9ACTN</name>
<evidence type="ECO:0000313" key="2">
    <source>
        <dbReference type="Proteomes" id="UP000184440"/>
    </source>
</evidence>
<sequence length="58" mass="6149">MRLIIELSQTAQGRLEGSVARPNSSNELSFEGVVELVGVLEQLLRAGKPTGEPDTTPG</sequence>
<proteinExistence type="predicted"/>
<gene>
    <name evidence="1" type="ORF">SAMN05443668_101803</name>
</gene>
<organism evidence="1 2">
    <name type="scientific">Cryptosporangium aurantiacum</name>
    <dbReference type="NCBI Taxonomy" id="134849"/>
    <lineage>
        <taxon>Bacteria</taxon>
        <taxon>Bacillati</taxon>
        <taxon>Actinomycetota</taxon>
        <taxon>Actinomycetes</taxon>
        <taxon>Cryptosporangiales</taxon>
        <taxon>Cryptosporangiaceae</taxon>
        <taxon>Cryptosporangium</taxon>
    </lineage>
</organism>
<keyword evidence="2" id="KW-1185">Reference proteome</keyword>
<dbReference type="RefSeq" id="WP_178379759.1">
    <property type="nucleotide sequence ID" value="NZ_FRCS01000001.1"/>
</dbReference>
<dbReference type="EMBL" id="FRCS01000001">
    <property type="protein sequence ID" value="SHM52545.1"/>
    <property type="molecule type" value="Genomic_DNA"/>
</dbReference>
<evidence type="ECO:0000313" key="1">
    <source>
        <dbReference type="EMBL" id="SHM52545.1"/>
    </source>
</evidence>
<accession>A0A1M7JHW0</accession>
<dbReference type="Proteomes" id="UP000184440">
    <property type="component" value="Unassembled WGS sequence"/>
</dbReference>
<reference evidence="1 2" key="1">
    <citation type="submission" date="2016-11" db="EMBL/GenBank/DDBJ databases">
        <authorList>
            <person name="Jaros S."/>
            <person name="Januszkiewicz K."/>
            <person name="Wedrychowicz H."/>
        </authorList>
    </citation>
    <scope>NUCLEOTIDE SEQUENCE [LARGE SCALE GENOMIC DNA]</scope>
    <source>
        <strain evidence="1 2">DSM 46144</strain>
    </source>
</reference>
<protein>
    <submittedName>
        <fullName evidence="1">Uncharacterized protein</fullName>
    </submittedName>
</protein>